<dbReference type="EMBL" id="JAGTJJ010000005">
    <property type="protein sequence ID" value="MDC3981467.1"/>
    <property type="molecule type" value="Genomic_DNA"/>
</dbReference>
<dbReference type="RefSeq" id="WP_272420135.1">
    <property type="nucleotide sequence ID" value="NZ_JAGTJJ010000005.1"/>
</dbReference>
<name>A0A9X3X0K3_9BACT</name>
<feature type="region of interest" description="Disordered" evidence="1">
    <location>
        <begin position="108"/>
        <end position="137"/>
    </location>
</feature>
<sequence length="445" mass="45435">MMEEDVRPLSSWDPRKNASTADRSPARCVFRGPRSSIVPAARENVSFFHHETEVLFMNIVHRGTSGGILIAALATLMACGGGSSDPGAGGSGGTGGTGGAGGMGAGGSAGMGGGGGDMPDAGPDASTGGGTPGGTVEVLAGAVGEAGNVNGPKGTSRLRDVGGMVYIAPTLYVADRRDAIHKIDVNTGVMTTAPNDDGIDAEFFQPIALATGGGNSLYVLQGLKTMNGVVGQVSRYNVGSGVIESEITPDSYQDLPYELINPVPFAVEPSGNVLVGEKARVSPSTLMVSDIGIREVWGTSATLTAWVPANGTTYTVHRLPSFVLESDLAAKTWKLVAGTDMNQAEPAADGPKETARFSNRAGGATYDGNGHLYVADTNANAVRKVDLATGAITTVIGELSPVGTIVTGDLKTARLHHPQWVTWLGDGKLAIGCPEDFVVLIASGL</sequence>
<comment type="caution">
    <text evidence="2">The sequence shown here is derived from an EMBL/GenBank/DDBJ whole genome shotgun (WGS) entry which is preliminary data.</text>
</comment>
<accession>A0A9X3X0K3</accession>
<proteinExistence type="predicted"/>
<gene>
    <name evidence="2" type="ORF">KEG57_13220</name>
</gene>
<dbReference type="InterPro" id="IPR011042">
    <property type="entry name" value="6-blade_b-propeller_TolB-like"/>
</dbReference>
<evidence type="ECO:0000313" key="3">
    <source>
        <dbReference type="Proteomes" id="UP001151081"/>
    </source>
</evidence>
<dbReference type="PANTHER" id="PTHR46388">
    <property type="entry name" value="NHL REPEAT-CONTAINING PROTEIN 2"/>
    <property type="match status" value="1"/>
</dbReference>
<organism evidence="2 3">
    <name type="scientific">Polyangium jinanense</name>
    <dbReference type="NCBI Taxonomy" id="2829994"/>
    <lineage>
        <taxon>Bacteria</taxon>
        <taxon>Pseudomonadati</taxon>
        <taxon>Myxococcota</taxon>
        <taxon>Polyangia</taxon>
        <taxon>Polyangiales</taxon>
        <taxon>Polyangiaceae</taxon>
        <taxon>Polyangium</taxon>
    </lineage>
</organism>
<dbReference type="Proteomes" id="UP001151081">
    <property type="component" value="Unassembled WGS sequence"/>
</dbReference>
<evidence type="ECO:0000313" key="2">
    <source>
        <dbReference type="EMBL" id="MDC3981467.1"/>
    </source>
</evidence>
<feature type="compositionally biased region" description="Gly residues" evidence="1">
    <location>
        <begin position="108"/>
        <end position="117"/>
    </location>
</feature>
<evidence type="ECO:0000256" key="1">
    <source>
        <dbReference type="SAM" id="MobiDB-lite"/>
    </source>
</evidence>
<dbReference type="Gene3D" id="2.120.10.30">
    <property type="entry name" value="TolB, C-terminal domain"/>
    <property type="match status" value="2"/>
</dbReference>
<feature type="region of interest" description="Disordered" evidence="1">
    <location>
        <begin position="1"/>
        <end position="27"/>
    </location>
</feature>
<dbReference type="AlphaFoldDB" id="A0A9X3X0K3"/>
<reference evidence="2 3" key="1">
    <citation type="submission" date="2021-04" db="EMBL/GenBank/DDBJ databases">
        <title>Genome analysis of Polyangium sp.</title>
        <authorList>
            <person name="Li Y."/>
            <person name="Wang J."/>
        </authorList>
    </citation>
    <scope>NUCLEOTIDE SEQUENCE [LARGE SCALE GENOMIC DNA]</scope>
    <source>
        <strain evidence="2 3">SDU14</strain>
    </source>
</reference>
<keyword evidence="3" id="KW-1185">Reference proteome</keyword>
<dbReference type="PANTHER" id="PTHR46388:SF2">
    <property type="entry name" value="NHL REPEAT-CONTAINING PROTEIN 2"/>
    <property type="match status" value="1"/>
</dbReference>
<protein>
    <submittedName>
        <fullName evidence="2">Uncharacterized protein</fullName>
    </submittedName>
</protein>
<dbReference type="SUPFAM" id="SSF63825">
    <property type="entry name" value="YWTD domain"/>
    <property type="match status" value="1"/>
</dbReference>